<evidence type="ECO:0000313" key="2">
    <source>
        <dbReference type="EMBL" id="GBP43903.1"/>
    </source>
</evidence>
<feature type="compositionally biased region" description="Basic residues" evidence="1">
    <location>
        <begin position="10"/>
        <end position="21"/>
    </location>
</feature>
<reference evidence="2 3" key="1">
    <citation type="journal article" date="2019" name="Commun. Biol.">
        <title>The bagworm genome reveals a unique fibroin gene that provides high tensile strength.</title>
        <authorList>
            <person name="Kono N."/>
            <person name="Nakamura H."/>
            <person name="Ohtoshi R."/>
            <person name="Tomita M."/>
            <person name="Numata K."/>
            <person name="Arakawa K."/>
        </authorList>
    </citation>
    <scope>NUCLEOTIDE SEQUENCE [LARGE SCALE GENOMIC DNA]</scope>
</reference>
<dbReference type="EMBL" id="BGZK01000444">
    <property type="protein sequence ID" value="GBP43903.1"/>
    <property type="molecule type" value="Genomic_DNA"/>
</dbReference>
<sequence>MHTHMYTQTHVRKPARTHTHTVHTYSHTYTHTPHTRTQRERETVRYSDAQMYRRTHRGCGPPELSFAGYNEKEYGYLQGMCETLKTVLKRSAPDSRRGCGWESLMKSVTLGNVTMSHRTKRPIMICVSQLNYDRSAER</sequence>
<feature type="region of interest" description="Disordered" evidence="1">
    <location>
        <begin position="1"/>
        <end position="21"/>
    </location>
</feature>
<accession>A0A4C1VYM5</accession>
<protein>
    <submittedName>
        <fullName evidence="2">Uncharacterized protein</fullName>
    </submittedName>
</protein>
<evidence type="ECO:0000313" key="3">
    <source>
        <dbReference type="Proteomes" id="UP000299102"/>
    </source>
</evidence>
<proteinExistence type="predicted"/>
<keyword evidence="3" id="KW-1185">Reference proteome</keyword>
<comment type="caution">
    <text evidence="2">The sequence shown here is derived from an EMBL/GenBank/DDBJ whole genome shotgun (WGS) entry which is preliminary data.</text>
</comment>
<dbReference type="Proteomes" id="UP000299102">
    <property type="component" value="Unassembled WGS sequence"/>
</dbReference>
<name>A0A4C1VYM5_EUMVA</name>
<dbReference type="AlphaFoldDB" id="A0A4C1VYM5"/>
<evidence type="ECO:0000256" key="1">
    <source>
        <dbReference type="SAM" id="MobiDB-lite"/>
    </source>
</evidence>
<organism evidence="2 3">
    <name type="scientific">Eumeta variegata</name>
    <name type="common">Bagworm moth</name>
    <name type="synonym">Eumeta japonica</name>
    <dbReference type="NCBI Taxonomy" id="151549"/>
    <lineage>
        <taxon>Eukaryota</taxon>
        <taxon>Metazoa</taxon>
        <taxon>Ecdysozoa</taxon>
        <taxon>Arthropoda</taxon>
        <taxon>Hexapoda</taxon>
        <taxon>Insecta</taxon>
        <taxon>Pterygota</taxon>
        <taxon>Neoptera</taxon>
        <taxon>Endopterygota</taxon>
        <taxon>Lepidoptera</taxon>
        <taxon>Glossata</taxon>
        <taxon>Ditrysia</taxon>
        <taxon>Tineoidea</taxon>
        <taxon>Psychidae</taxon>
        <taxon>Oiketicinae</taxon>
        <taxon>Eumeta</taxon>
    </lineage>
</organism>
<gene>
    <name evidence="2" type="ORF">EVAR_41759_1</name>
</gene>